<dbReference type="AlphaFoldDB" id="A0A396J572"/>
<protein>
    <submittedName>
        <fullName evidence="1">Uncharacterized protein</fullName>
    </submittedName>
</protein>
<proteinExistence type="predicted"/>
<dbReference type="Proteomes" id="UP000265566">
    <property type="component" value="Chromosome 2"/>
</dbReference>
<reference evidence="1" key="1">
    <citation type="journal article" date="2018" name="Nat. Plants">
        <title>Whole-genome landscape of Medicago truncatula symbiotic genes.</title>
        <authorList>
            <person name="Pecrix Y."/>
            <person name="Gamas P."/>
            <person name="Carrere S."/>
        </authorList>
    </citation>
    <scope>NUCLEOTIDE SEQUENCE</scope>
    <source>
        <tissue evidence="1">Leaves</tissue>
    </source>
</reference>
<organism evidence="1">
    <name type="scientific">Medicago truncatula</name>
    <name type="common">Barrel medic</name>
    <name type="synonym">Medicago tribuloides</name>
    <dbReference type="NCBI Taxonomy" id="3880"/>
    <lineage>
        <taxon>Eukaryota</taxon>
        <taxon>Viridiplantae</taxon>
        <taxon>Streptophyta</taxon>
        <taxon>Embryophyta</taxon>
        <taxon>Tracheophyta</taxon>
        <taxon>Spermatophyta</taxon>
        <taxon>Magnoliopsida</taxon>
        <taxon>eudicotyledons</taxon>
        <taxon>Gunneridae</taxon>
        <taxon>Pentapetalae</taxon>
        <taxon>rosids</taxon>
        <taxon>fabids</taxon>
        <taxon>Fabales</taxon>
        <taxon>Fabaceae</taxon>
        <taxon>Papilionoideae</taxon>
        <taxon>50 kb inversion clade</taxon>
        <taxon>NPAAA clade</taxon>
        <taxon>Hologalegina</taxon>
        <taxon>IRL clade</taxon>
        <taxon>Trifolieae</taxon>
        <taxon>Medicago</taxon>
    </lineage>
</organism>
<comment type="caution">
    <text evidence="1">The sequence shown here is derived from an EMBL/GenBank/DDBJ whole genome shotgun (WGS) entry which is preliminary data.</text>
</comment>
<sequence length="41" mass="4589">MANTSIFMSDGLVDWLSSNVLKIQRVLLKCTNTVSINQANY</sequence>
<dbReference type="Gramene" id="rna7577">
    <property type="protein sequence ID" value="RHN71924.1"/>
    <property type="gene ID" value="gene7577"/>
</dbReference>
<evidence type="ECO:0000313" key="1">
    <source>
        <dbReference type="EMBL" id="RHN71924.1"/>
    </source>
</evidence>
<accession>A0A396J572</accession>
<gene>
    <name evidence="1" type="ORF">MtrunA17_Chr2g0282101</name>
</gene>
<dbReference type="EMBL" id="PSQE01000002">
    <property type="protein sequence ID" value="RHN71924.1"/>
    <property type="molecule type" value="Genomic_DNA"/>
</dbReference>
<name>A0A396J572_MEDTR</name>